<dbReference type="KEGG" id="tpav:HRQ91_03910"/>
<dbReference type="EMBL" id="CP054142">
    <property type="protein sequence ID" value="QTQ13671.1"/>
    <property type="molecule type" value="Genomic_DNA"/>
</dbReference>
<dbReference type="Proteomes" id="UP000671995">
    <property type="component" value="Chromosome"/>
</dbReference>
<proteinExistence type="predicted"/>
<dbReference type="AlphaFoldDB" id="A0A975F116"/>
<evidence type="ECO:0000313" key="1">
    <source>
        <dbReference type="EMBL" id="QTQ12114.1"/>
    </source>
</evidence>
<protein>
    <submittedName>
        <fullName evidence="1">Uncharacterized protein</fullName>
    </submittedName>
</protein>
<reference evidence="1 3" key="2">
    <citation type="journal article" date="2021" name="Microbiol. Resour. Announc.">
        <title>Complete Genome Sequences of Three Human Oral Treponema parvum Isolates.</title>
        <authorList>
            <person name="Zeng H."/>
            <person name="Watt R.M."/>
        </authorList>
    </citation>
    <scope>NUCLEOTIDE SEQUENCE</scope>
    <source>
        <strain evidence="2 3">ATCC 700770</strain>
        <strain evidence="1">ATCC 700773</strain>
    </source>
</reference>
<dbReference type="EMBL" id="CP054257">
    <property type="protein sequence ID" value="QTQ12114.1"/>
    <property type="molecule type" value="Genomic_DNA"/>
</dbReference>
<reference evidence="1" key="1">
    <citation type="submission" date="2020-05" db="EMBL/GenBank/DDBJ databases">
        <authorList>
            <person name="Zeng H."/>
            <person name="Chan Y.K."/>
            <person name="Watt R.M."/>
        </authorList>
    </citation>
    <scope>NUCLEOTIDE SEQUENCE</scope>
    <source>
        <strain evidence="2">ATCC 700770</strain>
        <strain evidence="1">ATCC 700773</strain>
    </source>
</reference>
<evidence type="ECO:0000313" key="2">
    <source>
        <dbReference type="EMBL" id="QTQ13671.1"/>
    </source>
</evidence>
<evidence type="ECO:0000313" key="4">
    <source>
        <dbReference type="Proteomes" id="UP000671995"/>
    </source>
</evidence>
<evidence type="ECO:0000313" key="3">
    <source>
        <dbReference type="Proteomes" id="UP000671908"/>
    </source>
</evidence>
<accession>A0A975F116</accession>
<dbReference type="Proteomes" id="UP000671908">
    <property type="component" value="Chromosome"/>
</dbReference>
<name>A0A975F116_9SPIR</name>
<sequence>MAGASKNSRTTVAKQTFIDPESGGEIVMKTILKNGKLRNVAVCEKTQRTERRPKDFLK</sequence>
<dbReference type="RefSeq" id="WP_210116828.1">
    <property type="nucleotide sequence ID" value="NZ_CP054142.1"/>
</dbReference>
<gene>
    <name evidence="1" type="ORF">HRI96_07855</name>
    <name evidence="2" type="ORF">HRQ91_03910</name>
</gene>
<keyword evidence="3" id="KW-1185">Reference proteome</keyword>
<organism evidence="1 4">
    <name type="scientific">Treponema parvum</name>
    <dbReference type="NCBI Taxonomy" id="138851"/>
    <lineage>
        <taxon>Bacteria</taxon>
        <taxon>Pseudomonadati</taxon>
        <taxon>Spirochaetota</taxon>
        <taxon>Spirochaetia</taxon>
        <taxon>Spirochaetales</taxon>
        <taxon>Treponemataceae</taxon>
        <taxon>Treponema</taxon>
    </lineage>
</organism>